<evidence type="ECO:0000313" key="2">
    <source>
        <dbReference type="Proteomes" id="UP001225957"/>
    </source>
</evidence>
<keyword evidence="2" id="KW-1185">Reference proteome</keyword>
<protein>
    <submittedName>
        <fullName evidence="1">Uncharacterized protein</fullName>
    </submittedName>
</protein>
<dbReference type="RefSeq" id="WP_282734215.1">
    <property type="nucleotide sequence ID" value="NZ_JASCQP010000011.1"/>
</dbReference>
<dbReference type="Proteomes" id="UP001225957">
    <property type="component" value="Unassembled WGS sequence"/>
</dbReference>
<comment type="caution">
    <text evidence="1">The sequence shown here is derived from an EMBL/GenBank/DDBJ whole genome shotgun (WGS) entry which is preliminary data.</text>
</comment>
<organism evidence="1 2">
    <name type="scientific">Halomonas rhizosphaerae</name>
    <dbReference type="NCBI Taxonomy" id="3043296"/>
    <lineage>
        <taxon>Bacteria</taxon>
        <taxon>Pseudomonadati</taxon>
        <taxon>Pseudomonadota</taxon>
        <taxon>Gammaproteobacteria</taxon>
        <taxon>Oceanospirillales</taxon>
        <taxon>Halomonadaceae</taxon>
        <taxon>Halomonas</taxon>
    </lineage>
</organism>
<name>A0ABT6UX10_9GAMM</name>
<reference evidence="1 2" key="1">
    <citation type="submission" date="2023-04" db="EMBL/GenBank/DDBJ databases">
        <title>Halomonas strains isolated from rhizosphere soil.</title>
        <authorList>
            <person name="Xu L."/>
            <person name="Sun J.-Q."/>
        </authorList>
    </citation>
    <scope>NUCLEOTIDE SEQUENCE [LARGE SCALE GENOMIC DNA]</scope>
    <source>
        <strain evidence="1 2">LR5S20</strain>
    </source>
</reference>
<dbReference type="EMBL" id="JASCQP010000011">
    <property type="protein sequence ID" value="MDI5890201.1"/>
    <property type="molecule type" value="Genomic_DNA"/>
</dbReference>
<gene>
    <name evidence="1" type="ORF">QLQ83_03715</name>
</gene>
<evidence type="ECO:0000313" key="1">
    <source>
        <dbReference type="EMBL" id="MDI5890201.1"/>
    </source>
</evidence>
<accession>A0ABT6UX10</accession>
<sequence length="57" mass="5810">MQAIELMGFFDLLAVQVVDLSMVFHGVPGAKYCAVGVPLAMLVGLLSSSRAAVSGAA</sequence>
<proteinExistence type="predicted"/>